<reference evidence="8 9" key="1">
    <citation type="submission" date="2016-10" db="EMBL/GenBank/DDBJ databases">
        <authorList>
            <person name="de Groot N.N."/>
        </authorList>
    </citation>
    <scope>NUCLEOTIDE SEQUENCE [LARGE SCALE GENOMIC DNA]</scope>
    <source>
        <strain evidence="8 9">DSM 21632</strain>
    </source>
</reference>
<evidence type="ECO:0000256" key="5">
    <source>
        <dbReference type="ARBA" id="ARBA00022967"/>
    </source>
</evidence>
<dbReference type="InterPro" id="IPR017871">
    <property type="entry name" value="ABC_transporter-like_CS"/>
</dbReference>
<evidence type="ECO:0000256" key="6">
    <source>
        <dbReference type="ARBA" id="ARBA00023136"/>
    </source>
</evidence>
<dbReference type="Gene3D" id="2.40.50.100">
    <property type="match status" value="1"/>
</dbReference>
<protein>
    <submittedName>
        <fullName evidence="8">Iron(III) transport system ATP-binding protein</fullName>
    </submittedName>
</protein>
<dbReference type="InterPro" id="IPR003593">
    <property type="entry name" value="AAA+_ATPase"/>
</dbReference>
<dbReference type="InterPro" id="IPR027417">
    <property type="entry name" value="P-loop_NTPase"/>
</dbReference>
<dbReference type="SUPFAM" id="SSF50331">
    <property type="entry name" value="MOP-like"/>
    <property type="match status" value="1"/>
</dbReference>
<keyword evidence="2" id="KW-1003">Cell membrane</keyword>
<sequence>MNIQLSGVTKEFGKTAALSSVDANVKDGEFIAILGPSGCGKTTLLRLLAGFESPTEGYIEMDDKQVAAPYGVIPPEKRNIGMVFQSFALWPHLTVQEQIRFPLLHHKFVPSSIKKRKEARTQEVLELVNLTNMAERMPHELSGGQKQRVALARAVAAQPSLLLMDEPLSSLDAELRMEMRHEIQRIHRHTQTTVIYVTHDQSEALAMADRIIVMKDGAVEQIGSPETIYRFPQTEFVASFVGKANLVPGFWKKGVFHPNGNDMVAWEKREVAPYFMKRGVMPVRPEEFCLKKAGNGLTGRVENVQFQGRDVQYTILVGKDCWTVYHPAPGEFRIGEQVVVELAKEQSALRTHTEGHDNIISSTSSI</sequence>
<accession>A0A1G8GJN1</accession>
<keyword evidence="4 8" id="KW-0067">ATP-binding</keyword>
<keyword evidence="3" id="KW-0547">Nucleotide-binding</keyword>
<keyword evidence="6" id="KW-0472">Membrane</keyword>
<evidence type="ECO:0000256" key="4">
    <source>
        <dbReference type="ARBA" id="ARBA00022840"/>
    </source>
</evidence>
<evidence type="ECO:0000313" key="8">
    <source>
        <dbReference type="EMBL" id="SDH94531.1"/>
    </source>
</evidence>
<dbReference type="GO" id="GO:0016887">
    <property type="term" value="F:ATP hydrolysis activity"/>
    <property type="evidence" value="ECO:0007669"/>
    <property type="project" value="InterPro"/>
</dbReference>
<organism evidence="8 9">
    <name type="scientific">Alteribacillus persepolensis</name>
    <dbReference type="NCBI Taxonomy" id="568899"/>
    <lineage>
        <taxon>Bacteria</taxon>
        <taxon>Bacillati</taxon>
        <taxon>Bacillota</taxon>
        <taxon>Bacilli</taxon>
        <taxon>Bacillales</taxon>
        <taxon>Bacillaceae</taxon>
        <taxon>Alteribacillus</taxon>
    </lineage>
</organism>
<dbReference type="InterPro" id="IPR013611">
    <property type="entry name" value="Transp-assoc_OB_typ2"/>
</dbReference>
<dbReference type="Gene3D" id="3.40.50.300">
    <property type="entry name" value="P-loop containing nucleotide triphosphate hydrolases"/>
    <property type="match status" value="1"/>
</dbReference>
<name>A0A1G8GJN1_9BACI</name>
<keyword evidence="5" id="KW-1278">Translocase</keyword>
<dbReference type="FunFam" id="3.40.50.300:FF:000042">
    <property type="entry name" value="Maltose/maltodextrin ABC transporter, ATP-binding protein"/>
    <property type="match status" value="1"/>
</dbReference>
<dbReference type="PANTHER" id="PTHR43875:SF15">
    <property type="entry name" value="TREHALOSE IMPORT ATP-BINDING PROTEIN SUGC"/>
    <property type="match status" value="1"/>
</dbReference>
<evidence type="ECO:0000256" key="3">
    <source>
        <dbReference type="ARBA" id="ARBA00022741"/>
    </source>
</evidence>
<dbReference type="GO" id="GO:0140359">
    <property type="term" value="F:ABC-type transporter activity"/>
    <property type="evidence" value="ECO:0007669"/>
    <property type="project" value="UniProtKB-ARBA"/>
</dbReference>
<dbReference type="InterPro" id="IPR008995">
    <property type="entry name" value="Mo/tungstate-bd_C_term_dom"/>
</dbReference>
<dbReference type="SUPFAM" id="SSF52540">
    <property type="entry name" value="P-loop containing nucleoside triphosphate hydrolases"/>
    <property type="match status" value="1"/>
</dbReference>
<evidence type="ECO:0000313" key="9">
    <source>
        <dbReference type="Proteomes" id="UP000199163"/>
    </source>
</evidence>
<dbReference type="GO" id="GO:0005524">
    <property type="term" value="F:ATP binding"/>
    <property type="evidence" value="ECO:0007669"/>
    <property type="project" value="UniProtKB-KW"/>
</dbReference>
<dbReference type="EMBL" id="FNDK01000016">
    <property type="protein sequence ID" value="SDH94531.1"/>
    <property type="molecule type" value="Genomic_DNA"/>
</dbReference>
<proteinExistence type="predicted"/>
<dbReference type="GO" id="GO:0055052">
    <property type="term" value="C:ATP-binding cassette (ABC) transporter complex, substrate-binding subunit-containing"/>
    <property type="evidence" value="ECO:0007669"/>
    <property type="project" value="TreeGrafter"/>
</dbReference>
<keyword evidence="1" id="KW-0813">Transport</keyword>
<dbReference type="PROSITE" id="PS00211">
    <property type="entry name" value="ABC_TRANSPORTER_1"/>
    <property type="match status" value="1"/>
</dbReference>
<evidence type="ECO:0000256" key="1">
    <source>
        <dbReference type="ARBA" id="ARBA00022448"/>
    </source>
</evidence>
<evidence type="ECO:0000256" key="2">
    <source>
        <dbReference type="ARBA" id="ARBA00022475"/>
    </source>
</evidence>
<evidence type="ECO:0000259" key="7">
    <source>
        <dbReference type="PROSITE" id="PS50893"/>
    </source>
</evidence>
<feature type="domain" description="ABC transporter" evidence="7">
    <location>
        <begin position="3"/>
        <end position="241"/>
    </location>
</feature>
<keyword evidence="9" id="KW-1185">Reference proteome</keyword>
<gene>
    <name evidence="8" type="ORF">SAMN05192534_11610</name>
</gene>
<dbReference type="InterPro" id="IPR047641">
    <property type="entry name" value="ABC_transpr_MalK/UgpC-like"/>
</dbReference>
<dbReference type="AlphaFoldDB" id="A0A1G8GJN1"/>
<dbReference type="Proteomes" id="UP000199163">
    <property type="component" value="Unassembled WGS sequence"/>
</dbReference>
<dbReference type="OrthoDB" id="9790614at2"/>
<dbReference type="Pfam" id="PF08402">
    <property type="entry name" value="TOBE_2"/>
    <property type="match status" value="1"/>
</dbReference>
<dbReference type="RefSeq" id="WP_091274425.1">
    <property type="nucleotide sequence ID" value="NZ_FNDK01000016.1"/>
</dbReference>
<dbReference type="STRING" id="568899.SAMN05192534_11610"/>
<dbReference type="Pfam" id="PF00005">
    <property type="entry name" value="ABC_tran"/>
    <property type="match status" value="1"/>
</dbReference>
<dbReference type="InterPro" id="IPR003439">
    <property type="entry name" value="ABC_transporter-like_ATP-bd"/>
</dbReference>
<dbReference type="PROSITE" id="PS50893">
    <property type="entry name" value="ABC_TRANSPORTER_2"/>
    <property type="match status" value="1"/>
</dbReference>
<dbReference type="PANTHER" id="PTHR43875">
    <property type="entry name" value="MALTODEXTRIN IMPORT ATP-BINDING PROTEIN MSMX"/>
    <property type="match status" value="1"/>
</dbReference>
<dbReference type="SMART" id="SM00382">
    <property type="entry name" value="AAA"/>
    <property type="match status" value="1"/>
</dbReference>